<name>A0AAV5S3D6_MAUHU</name>
<dbReference type="AlphaFoldDB" id="A0AAV5S3D6"/>
<reference evidence="1 2" key="1">
    <citation type="journal article" date="2023" name="Elife">
        <title>Identification of key yeast species and microbe-microbe interactions impacting larval growth of Drosophila in the wild.</title>
        <authorList>
            <person name="Mure A."/>
            <person name="Sugiura Y."/>
            <person name="Maeda R."/>
            <person name="Honda K."/>
            <person name="Sakurai N."/>
            <person name="Takahashi Y."/>
            <person name="Watada M."/>
            <person name="Katoh T."/>
            <person name="Gotoh A."/>
            <person name="Gotoh Y."/>
            <person name="Taniguchi I."/>
            <person name="Nakamura K."/>
            <person name="Hayashi T."/>
            <person name="Katayama T."/>
            <person name="Uemura T."/>
            <person name="Hattori Y."/>
        </authorList>
    </citation>
    <scope>NUCLEOTIDE SEQUENCE [LARGE SCALE GENOMIC DNA]</scope>
    <source>
        <strain evidence="1 2">KH-74</strain>
    </source>
</reference>
<dbReference type="Proteomes" id="UP001377567">
    <property type="component" value="Unassembled WGS sequence"/>
</dbReference>
<accession>A0AAV5S3D6</accession>
<dbReference type="EMBL" id="BTGD01000016">
    <property type="protein sequence ID" value="GMM57762.1"/>
    <property type="molecule type" value="Genomic_DNA"/>
</dbReference>
<comment type="caution">
    <text evidence="1">The sequence shown here is derived from an EMBL/GenBank/DDBJ whole genome shotgun (WGS) entry which is preliminary data.</text>
</comment>
<keyword evidence="2" id="KW-1185">Reference proteome</keyword>
<evidence type="ECO:0000313" key="1">
    <source>
        <dbReference type="EMBL" id="GMM57762.1"/>
    </source>
</evidence>
<gene>
    <name evidence="1" type="ORF">DAKH74_043780</name>
</gene>
<protein>
    <submittedName>
        <fullName evidence="1">Uncharacterized protein</fullName>
    </submittedName>
</protein>
<evidence type="ECO:0000313" key="2">
    <source>
        <dbReference type="Proteomes" id="UP001377567"/>
    </source>
</evidence>
<organism evidence="1 2">
    <name type="scientific">Maudiozyma humilis</name>
    <name type="common">Sour dough yeast</name>
    <name type="synonym">Kazachstania humilis</name>
    <dbReference type="NCBI Taxonomy" id="51915"/>
    <lineage>
        <taxon>Eukaryota</taxon>
        <taxon>Fungi</taxon>
        <taxon>Dikarya</taxon>
        <taxon>Ascomycota</taxon>
        <taxon>Saccharomycotina</taxon>
        <taxon>Saccharomycetes</taxon>
        <taxon>Saccharomycetales</taxon>
        <taxon>Saccharomycetaceae</taxon>
        <taxon>Maudiozyma</taxon>
    </lineage>
</organism>
<sequence>MISHRQNTHHSATTTRLVASLALPLRELTDTLLESLIYSCGSAGPAPAHIRSLVGPLLGIRETLAVRRPTPQSIARAHLLSLEFLALTDRLSDNTLRALQPTIETHFPFFQDFWDAYRQLDALIAHVQQHGPLDSPEFTQAVHSYTAHNRRWHRALMRESTSYREFLLTQLRIYANGTAHIADSHCAAIIASDLFGEFHLRRKQRLLATALVNKYRI</sequence>
<proteinExistence type="predicted"/>